<dbReference type="Proteomes" id="UP001432099">
    <property type="component" value="Chromosome"/>
</dbReference>
<evidence type="ECO:0000313" key="2">
    <source>
        <dbReference type="EMBL" id="BEH91668.1"/>
    </source>
</evidence>
<feature type="domain" description="Flavodoxin" evidence="1">
    <location>
        <begin position="5"/>
        <end position="133"/>
    </location>
</feature>
<dbReference type="SUPFAM" id="SSF52218">
    <property type="entry name" value="Flavoproteins"/>
    <property type="match status" value="1"/>
</dbReference>
<dbReference type="Pfam" id="PF12724">
    <property type="entry name" value="Flavodoxin_5"/>
    <property type="match status" value="1"/>
</dbReference>
<dbReference type="InterPro" id="IPR026816">
    <property type="entry name" value="Flavodoxin_dom"/>
</dbReference>
<gene>
    <name evidence="2" type="ORF">T23_17700</name>
</gene>
<dbReference type="InterPro" id="IPR052200">
    <property type="entry name" value="Protoporphyrinogen_IX_DH"/>
</dbReference>
<dbReference type="PANTHER" id="PTHR38030">
    <property type="entry name" value="PROTOPORPHYRINOGEN IX DEHYDROGENASE [MENAQUINONE]"/>
    <property type="match status" value="1"/>
</dbReference>
<keyword evidence="3" id="KW-1185">Reference proteome</keyword>
<evidence type="ECO:0000259" key="1">
    <source>
        <dbReference type="Pfam" id="PF12724"/>
    </source>
</evidence>
<dbReference type="InterPro" id="IPR001226">
    <property type="entry name" value="Flavodoxin_CS"/>
</dbReference>
<name>A0ABM8IKA0_9FIRM</name>
<dbReference type="PANTHER" id="PTHR38030:SF2">
    <property type="entry name" value="PROTOPORPHYRINOGEN IX DEHYDROGENASE [QUINONE]"/>
    <property type="match status" value="1"/>
</dbReference>
<proteinExistence type="predicted"/>
<dbReference type="EMBL" id="AP028127">
    <property type="protein sequence ID" value="BEH91668.1"/>
    <property type="molecule type" value="Genomic_DNA"/>
</dbReference>
<sequence>MTSTLVIYTTKYGTTETYAKQIATVLKADLKEIANVEAHDLIFYDTVIFGAPLYLGKPYHYEKVLDVIRLYPPHLFLTFLVGASHPTEEELKLIKHLLPVQDDHLFYFPGRLDYQTLTLKDKFLMQGLKLWIKGHAKKTADEEGILESFKHPVDLSQESYTQPLINFVNENALN</sequence>
<organism evidence="2 3">
    <name type="scientific">Turicibacter faecis</name>
    <dbReference type="NCBI Taxonomy" id="2963365"/>
    <lineage>
        <taxon>Bacteria</taxon>
        <taxon>Bacillati</taxon>
        <taxon>Bacillota</taxon>
        <taxon>Erysipelotrichia</taxon>
        <taxon>Erysipelotrichales</taxon>
        <taxon>Turicibacteraceae</taxon>
        <taxon>Turicibacter</taxon>
    </lineage>
</organism>
<accession>A0ABM8IKA0</accession>
<protein>
    <recommendedName>
        <fullName evidence="1">Flavodoxin domain-containing protein</fullName>
    </recommendedName>
</protein>
<dbReference type="PROSITE" id="PS00201">
    <property type="entry name" value="FLAVODOXIN"/>
    <property type="match status" value="1"/>
</dbReference>
<dbReference type="RefSeq" id="WP_262950739.1">
    <property type="nucleotide sequence ID" value="NZ_AP028127.1"/>
</dbReference>
<reference evidence="2" key="1">
    <citation type="journal article" date="2024" name="Int. J. Syst. Evol. Microbiol.">
        <title>Turicibacter faecis sp. nov., isolated from faeces of heart failure mouse model.</title>
        <authorList>
            <person name="Imamura Y."/>
            <person name="Motooka D."/>
            <person name="Nakajima Y."/>
            <person name="Ito S."/>
            <person name="Kitakaze M."/>
            <person name="Iida T."/>
            <person name="Nakamura S."/>
        </authorList>
    </citation>
    <scope>NUCLEOTIDE SEQUENCE</scope>
    <source>
        <strain evidence="2">TC023</strain>
    </source>
</reference>
<dbReference type="InterPro" id="IPR029039">
    <property type="entry name" value="Flavoprotein-like_sf"/>
</dbReference>
<evidence type="ECO:0000313" key="3">
    <source>
        <dbReference type="Proteomes" id="UP001432099"/>
    </source>
</evidence>
<dbReference type="Gene3D" id="3.40.50.360">
    <property type="match status" value="1"/>
</dbReference>